<name>A0AA48HVZ0_9ALTE</name>
<evidence type="ECO:0000313" key="1">
    <source>
        <dbReference type="EMBL" id="BDX06853.1"/>
    </source>
</evidence>
<reference evidence="1" key="1">
    <citation type="submission" date="2023-01" db="EMBL/GenBank/DDBJ databases">
        <title>Complete genome sequence of Planctobacterium marinum strain Dej080120_11.</title>
        <authorList>
            <person name="Ueki S."/>
            <person name="Maruyama F."/>
        </authorList>
    </citation>
    <scope>NUCLEOTIDE SEQUENCE</scope>
    <source>
        <strain evidence="1">Dej080120_11</strain>
    </source>
</reference>
<protein>
    <submittedName>
        <fullName evidence="1">Uncharacterized protein</fullName>
    </submittedName>
</protein>
<dbReference type="Proteomes" id="UP001333710">
    <property type="component" value="Chromosome"/>
</dbReference>
<dbReference type="AlphaFoldDB" id="A0AA48HVZ0"/>
<accession>A0AA48HVZ0</accession>
<gene>
    <name evidence="1" type="ORF">MACH26_23740</name>
</gene>
<dbReference type="KEGG" id="pmaw:MACH26_23740"/>
<organism evidence="1 2">
    <name type="scientific">Planctobacterium marinum</name>
    <dbReference type="NCBI Taxonomy" id="1631968"/>
    <lineage>
        <taxon>Bacteria</taxon>
        <taxon>Pseudomonadati</taxon>
        <taxon>Pseudomonadota</taxon>
        <taxon>Gammaproteobacteria</taxon>
        <taxon>Alteromonadales</taxon>
        <taxon>Alteromonadaceae</taxon>
        <taxon>Planctobacterium</taxon>
    </lineage>
</organism>
<keyword evidence="2" id="KW-1185">Reference proteome</keyword>
<sequence length="150" mass="17173">MRAINELKIKAKKKLKSEQSATEGLTLTDCQQSLAQKAGFSHWHHALEVLSGEPRNSDCGKLWHHPSCDVLLNLWFANYEEAHAALTKNLDKFLLPYKTQFVLVTEEYLTLIGLTPQLQTELRNHGADLTRLGNTRLWDDIALRCIRHKL</sequence>
<evidence type="ECO:0000313" key="2">
    <source>
        <dbReference type="Proteomes" id="UP001333710"/>
    </source>
</evidence>
<proteinExistence type="predicted"/>
<dbReference type="EMBL" id="AP027272">
    <property type="protein sequence ID" value="BDX06853.1"/>
    <property type="molecule type" value="Genomic_DNA"/>
</dbReference>